<dbReference type="GO" id="GO:0006779">
    <property type="term" value="P:porphyrin-containing compound biosynthetic process"/>
    <property type="evidence" value="ECO:0007669"/>
    <property type="project" value="InterPro"/>
</dbReference>
<proteinExistence type="predicted"/>
<dbReference type="Gene3D" id="3.20.20.210">
    <property type="match status" value="1"/>
</dbReference>
<dbReference type="InterPro" id="IPR038071">
    <property type="entry name" value="UROD/MetE-like_sf"/>
</dbReference>
<protein>
    <recommendedName>
        <fullName evidence="1">Uroporphyrinogen decarboxylase (URO-D) domain-containing protein</fullName>
    </recommendedName>
</protein>
<accession>A0A7C1AW19</accession>
<dbReference type="GO" id="GO:0004853">
    <property type="term" value="F:uroporphyrinogen decarboxylase activity"/>
    <property type="evidence" value="ECO:0007669"/>
    <property type="project" value="InterPro"/>
</dbReference>
<dbReference type="Pfam" id="PF01208">
    <property type="entry name" value="URO-D"/>
    <property type="match status" value="1"/>
</dbReference>
<dbReference type="PANTHER" id="PTHR47099:SF1">
    <property type="entry name" value="METHYLCOBAMIDE:COM METHYLTRANSFERASE MTBA"/>
    <property type="match status" value="1"/>
</dbReference>
<evidence type="ECO:0000259" key="1">
    <source>
        <dbReference type="Pfam" id="PF01208"/>
    </source>
</evidence>
<dbReference type="Proteomes" id="UP000886355">
    <property type="component" value="Unassembled WGS sequence"/>
</dbReference>
<gene>
    <name evidence="2" type="ORF">ENG14_03435</name>
</gene>
<reference evidence="2" key="1">
    <citation type="journal article" date="2020" name="mSystems">
        <title>Genome- and Community-Level Interaction Insights into Carbon Utilization and Element Cycling Functions of Hydrothermarchaeota in Hydrothermal Sediment.</title>
        <authorList>
            <person name="Zhou Z."/>
            <person name="Liu Y."/>
            <person name="Xu W."/>
            <person name="Pan J."/>
            <person name="Luo Z.H."/>
            <person name="Li M."/>
        </authorList>
    </citation>
    <scope>NUCLEOTIDE SEQUENCE [LARGE SCALE GENOMIC DNA]</scope>
    <source>
        <strain evidence="2">HyVt-19</strain>
    </source>
</reference>
<dbReference type="InterPro" id="IPR000257">
    <property type="entry name" value="Uroporphyrinogen_deCOase"/>
</dbReference>
<name>A0A7C1AW19_9BACT</name>
<dbReference type="InterPro" id="IPR052024">
    <property type="entry name" value="Methanogen_methyltrans"/>
</dbReference>
<dbReference type="PANTHER" id="PTHR47099">
    <property type="entry name" value="METHYLCOBAMIDE:COM METHYLTRANSFERASE MTBA"/>
    <property type="match status" value="1"/>
</dbReference>
<dbReference type="EMBL" id="DQZW01000160">
    <property type="protein sequence ID" value="HDL89937.1"/>
    <property type="molecule type" value="Genomic_DNA"/>
</dbReference>
<dbReference type="SUPFAM" id="SSF51726">
    <property type="entry name" value="UROD/MetE-like"/>
    <property type="match status" value="1"/>
</dbReference>
<comment type="caution">
    <text evidence="2">The sequence shown here is derived from an EMBL/GenBank/DDBJ whole genome shotgun (WGS) entry which is preliminary data.</text>
</comment>
<dbReference type="AlphaFoldDB" id="A0A7C1AW19"/>
<organism evidence="2">
    <name type="scientific">Thermodesulforhabdus norvegica</name>
    <dbReference type="NCBI Taxonomy" id="39841"/>
    <lineage>
        <taxon>Bacteria</taxon>
        <taxon>Pseudomonadati</taxon>
        <taxon>Thermodesulfobacteriota</taxon>
        <taxon>Syntrophobacteria</taxon>
        <taxon>Syntrophobacterales</taxon>
        <taxon>Thermodesulforhabdaceae</taxon>
        <taxon>Thermodesulforhabdus</taxon>
    </lineage>
</organism>
<evidence type="ECO:0000313" key="2">
    <source>
        <dbReference type="EMBL" id="HDL89937.1"/>
    </source>
</evidence>
<feature type="domain" description="Uroporphyrinogen decarboxylase (URO-D)" evidence="1">
    <location>
        <begin position="178"/>
        <end position="373"/>
    </location>
</feature>
<sequence>MESMTSRERILAALSHKEPDRVPIDLGGTTASTIVVDAYENIKKHLGLKHENKLRAFRAQTVIPDDTVLDLLGVDTRPLLLNDFPNTNSDKAQKNSFVDPWGTTWEKSPDGHYINVNGPFQNSDPNIELLESYKWPNPDDPKIYLGLKERADHLRKNTDCAIILNLPLGFVHQCQFMRGFSEWLTDLIAFPEFAQRLIDITSSIWIRVAQNALDIVGAAIDIIEWGDDVAMQQGPLFNPDMYRKIIKPVHRKMMEALRSKSDARILYHSCGSVELFIEDFIEMGIDAINPVQVTAKNMNPSDLKRKYGERVAFWGGIDTQHILPSGTTSEVRAEVRRICRILGRNGGYILAAVHNIQRDVLPENILAMFDEAKLA</sequence>